<sequence length="259" mass="26886">MPDLSTVEDHHNRLTGTVPESKIRTTEIPRYDTDFAARLLAIPDVSSAVADALDEFGGGAVLDSTALQPLAAGDTLCGPAVTLRYIPLGGDVSSVRDSKSWNGAGDRDVYGLGRPGDVAVMDCSSSRAGAVMGTLSARWALKAGIAGCVVDGAVRDSASILDTGLPVWSAARRPNSARYRYEVIELNGPVSLCGYLVQPGDYIVADIDGVCVIPFFDVPGVVEFCENASATEAAFIDRIDAASSLEELVAGLGSGHAPA</sequence>
<evidence type="ECO:0000256" key="11">
    <source>
        <dbReference type="ARBA" id="ARBA00032305"/>
    </source>
</evidence>
<evidence type="ECO:0000256" key="10">
    <source>
        <dbReference type="ARBA" id="ARBA00030169"/>
    </source>
</evidence>
<comment type="cofactor">
    <cofactor evidence="2">
        <name>a divalent metal cation</name>
        <dbReference type="ChEBI" id="CHEBI:60240"/>
    </cofactor>
</comment>
<protein>
    <recommendedName>
        <fullName evidence="7">Putative 4-hydroxy-4-methyl-2-oxoglutarate aldolase</fullName>
        <ecNumber evidence="6">4.1.1.112</ecNumber>
        <ecNumber evidence="5">4.1.3.17</ecNumber>
    </recommendedName>
    <alternativeName>
        <fullName evidence="11">Oxaloacetate decarboxylase</fullName>
    </alternativeName>
    <alternativeName>
        <fullName evidence="9">Regulator of ribonuclease activity homolog</fullName>
    </alternativeName>
    <alternativeName>
        <fullName evidence="10">RraA-like protein</fullName>
    </alternativeName>
</protein>
<comment type="similarity">
    <text evidence="3">Belongs to the class II aldolase/RraA-like family.</text>
</comment>
<evidence type="ECO:0000256" key="1">
    <source>
        <dbReference type="ARBA" id="ARBA00001342"/>
    </source>
</evidence>
<proteinExistence type="inferred from homology"/>
<keyword evidence="14" id="KW-1185">Reference proteome</keyword>
<dbReference type="RefSeq" id="WP_283351831.1">
    <property type="nucleotide sequence ID" value="NZ_JAWLKA010000021.1"/>
</dbReference>
<evidence type="ECO:0000256" key="4">
    <source>
        <dbReference type="ARBA" id="ARBA00011233"/>
    </source>
</evidence>
<evidence type="ECO:0000256" key="6">
    <source>
        <dbReference type="ARBA" id="ARBA00012947"/>
    </source>
</evidence>
<evidence type="ECO:0000256" key="7">
    <source>
        <dbReference type="ARBA" id="ARBA00016549"/>
    </source>
</evidence>
<name>A0ABU4CMW3_RHOJO</name>
<dbReference type="Pfam" id="PF03737">
    <property type="entry name" value="RraA-like"/>
    <property type="match status" value="1"/>
</dbReference>
<comment type="subunit">
    <text evidence="4">Homotrimer.</text>
</comment>
<dbReference type="EC" id="4.1.1.112" evidence="6"/>
<dbReference type="PANTHER" id="PTHR33254">
    <property type="entry name" value="4-HYDROXY-4-METHYL-2-OXOGLUTARATE ALDOLASE 3-RELATED"/>
    <property type="match status" value="1"/>
</dbReference>
<evidence type="ECO:0000313" key="14">
    <source>
        <dbReference type="Proteomes" id="UP001185737"/>
    </source>
</evidence>
<evidence type="ECO:0000256" key="8">
    <source>
        <dbReference type="ARBA" id="ARBA00025046"/>
    </source>
</evidence>
<comment type="caution">
    <text evidence="13">The sequence shown here is derived from an EMBL/GenBank/DDBJ whole genome shotgun (WGS) entry which is preliminary data.</text>
</comment>
<evidence type="ECO:0000256" key="9">
    <source>
        <dbReference type="ARBA" id="ARBA00029596"/>
    </source>
</evidence>
<dbReference type="InterPro" id="IPR005493">
    <property type="entry name" value="RraA/RraA-like"/>
</dbReference>
<dbReference type="EC" id="4.1.3.17" evidence="5"/>
<reference evidence="13 14" key="1">
    <citation type="submission" date="2023-10" db="EMBL/GenBank/DDBJ databases">
        <title>Development of a sustainable strategy for remediation of hydrocarbon-contaminated territories based on the waste exchange concept.</title>
        <authorList>
            <person name="Krivoruchko A."/>
        </authorList>
    </citation>
    <scope>NUCLEOTIDE SEQUENCE [LARGE SCALE GENOMIC DNA]</scope>
    <source>
        <strain evidence="13 14">IEGM 60</strain>
    </source>
</reference>
<comment type="catalytic activity">
    <reaction evidence="1">
        <text>4-hydroxy-4-methyl-2-oxoglutarate = 2 pyruvate</text>
        <dbReference type="Rhea" id="RHEA:22748"/>
        <dbReference type="ChEBI" id="CHEBI:15361"/>
        <dbReference type="ChEBI" id="CHEBI:58276"/>
        <dbReference type="EC" id="4.1.3.17"/>
    </reaction>
</comment>
<evidence type="ECO:0000313" key="13">
    <source>
        <dbReference type="EMBL" id="MDV6284915.1"/>
    </source>
</evidence>
<dbReference type="InterPro" id="IPR036704">
    <property type="entry name" value="RraA/RraA-like_sf"/>
</dbReference>
<dbReference type="Proteomes" id="UP001185737">
    <property type="component" value="Unassembled WGS sequence"/>
</dbReference>
<evidence type="ECO:0000256" key="12">
    <source>
        <dbReference type="ARBA" id="ARBA00047973"/>
    </source>
</evidence>
<gene>
    <name evidence="13" type="ORF">R3Q59_30995</name>
</gene>
<evidence type="ECO:0000256" key="3">
    <source>
        <dbReference type="ARBA" id="ARBA00008621"/>
    </source>
</evidence>
<dbReference type="SUPFAM" id="SSF89562">
    <property type="entry name" value="RraA-like"/>
    <property type="match status" value="1"/>
</dbReference>
<comment type="function">
    <text evidence="8">Catalyzes the aldol cleavage of 4-hydroxy-4-methyl-2-oxoglutarate (HMG) into 2 molecules of pyruvate. Also contains a secondary oxaloacetate (OAA) decarboxylase activity due to the common pyruvate enolate transition state formed following C-C bond cleavage in the retro-aldol and decarboxylation reactions.</text>
</comment>
<evidence type="ECO:0000256" key="2">
    <source>
        <dbReference type="ARBA" id="ARBA00001968"/>
    </source>
</evidence>
<organism evidence="13 14">
    <name type="scientific">Rhodococcus jostii</name>
    <dbReference type="NCBI Taxonomy" id="132919"/>
    <lineage>
        <taxon>Bacteria</taxon>
        <taxon>Bacillati</taxon>
        <taxon>Actinomycetota</taxon>
        <taxon>Actinomycetes</taxon>
        <taxon>Mycobacteriales</taxon>
        <taxon>Nocardiaceae</taxon>
        <taxon>Rhodococcus</taxon>
    </lineage>
</organism>
<comment type="catalytic activity">
    <reaction evidence="12">
        <text>oxaloacetate + H(+) = pyruvate + CO2</text>
        <dbReference type="Rhea" id="RHEA:15641"/>
        <dbReference type="ChEBI" id="CHEBI:15361"/>
        <dbReference type="ChEBI" id="CHEBI:15378"/>
        <dbReference type="ChEBI" id="CHEBI:16452"/>
        <dbReference type="ChEBI" id="CHEBI:16526"/>
        <dbReference type="EC" id="4.1.1.112"/>
    </reaction>
</comment>
<accession>A0ABU4CMW3</accession>
<dbReference type="PANTHER" id="PTHR33254:SF4">
    <property type="entry name" value="4-HYDROXY-4-METHYL-2-OXOGLUTARATE ALDOLASE 3-RELATED"/>
    <property type="match status" value="1"/>
</dbReference>
<dbReference type="CDD" id="cd16841">
    <property type="entry name" value="RraA_family"/>
    <property type="match status" value="1"/>
</dbReference>
<dbReference type="Gene3D" id="3.50.30.40">
    <property type="entry name" value="Ribonuclease E inhibitor RraA/RraA-like"/>
    <property type="match status" value="1"/>
</dbReference>
<evidence type="ECO:0000256" key="5">
    <source>
        <dbReference type="ARBA" id="ARBA00012213"/>
    </source>
</evidence>
<dbReference type="EMBL" id="JAWLKA010000021">
    <property type="protein sequence ID" value="MDV6284915.1"/>
    <property type="molecule type" value="Genomic_DNA"/>
</dbReference>